<evidence type="ECO:0000313" key="2">
    <source>
        <dbReference type="Proteomes" id="UP000824120"/>
    </source>
</evidence>
<sequence>MVDTTVRVGVNIGVGVGVDVGGGICGGASIGGQSVGDTSCSRCSGFLCEKFKKRYDDSIIYLQKLSELVNGFKYKRGVRVIPSNKVWDPYTPQRHLRFHEHYDFTEIIMDLNFYTNFKKRYDSISEEATTAGGRSLKHIIAIMNMNNTQFVTLEILLHEGRMNVYDCNLMSMEHDNFFTFIQHVFELLPNLLRQSGIMKYLPEKFLNEP</sequence>
<dbReference type="EMBL" id="JACXVP010000006">
    <property type="protein sequence ID" value="KAG5600271.1"/>
    <property type="molecule type" value="Genomic_DNA"/>
</dbReference>
<protein>
    <submittedName>
        <fullName evidence="1">Uncharacterized protein</fullName>
    </submittedName>
</protein>
<dbReference type="Proteomes" id="UP000824120">
    <property type="component" value="Chromosome 6"/>
</dbReference>
<dbReference type="AlphaFoldDB" id="A0A9J5YKJ0"/>
<reference evidence="1 2" key="1">
    <citation type="submission" date="2020-09" db="EMBL/GenBank/DDBJ databases">
        <title>De no assembly of potato wild relative species, Solanum commersonii.</title>
        <authorList>
            <person name="Cho K."/>
        </authorList>
    </citation>
    <scope>NUCLEOTIDE SEQUENCE [LARGE SCALE GENOMIC DNA]</scope>
    <source>
        <strain evidence="1">LZ3.2</strain>
        <tissue evidence="1">Leaf</tissue>
    </source>
</reference>
<gene>
    <name evidence="1" type="ORF">H5410_031641</name>
</gene>
<evidence type="ECO:0000313" key="1">
    <source>
        <dbReference type="EMBL" id="KAG5600271.1"/>
    </source>
</evidence>
<name>A0A9J5YKJ0_SOLCO</name>
<comment type="caution">
    <text evidence="1">The sequence shown here is derived from an EMBL/GenBank/DDBJ whole genome shotgun (WGS) entry which is preliminary data.</text>
</comment>
<dbReference type="OrthoDB" id="1024009at2759"/>
<organism evidence="1 2">
    <name type="scientific">Solanum commersonii</name>
    <name type="common">Commerson's wild potato</name>
    <name type="synonym">Commerson's nightshade</name>
    <dbReference type="NCBI Taxonomy" id="4109"/>
    <lineage>
        <taxon>Eukaryota</taxon>
        <taxon>Viridiplantae</taxon>
        <taxon>Streptophyta</taxon>
        <taxon>Embryophyta</taxon>
        <taxon>Tracheophyta</taxon>
        <taxon>Spermatophyta</taxon>
        <taxon>Magnoliopsida</taxon>
        <taxon>eudicotyledons</taxon>
        <taxon>Gunneridae</taxon>
        <taxon>Pentapetalae</taxon>
        <taxon>asterids</taxon>
        <taxon>lamiids</taxon>
        <taxon>Solanales</taxon>
        <taxon>Solanaceae</taxon>
        <taxon>Solanoideae</taxon>
        <taxon>Solaneae</taxon>
        <taxon>Solanum</taxon>
    </lineage>
</organism>
<accession>A0A9J5YKJ0</accession>
<keyword evidence="2" id="KW-1185">Reference proteome</keyword>
<proteinExistence type="predicted"/>